<comment type="caution">
    <text evidence="8">The sequence shown here is derived from an EMBL/GenBank/DDBJ whole genome shotgun (WGS) entry which is preliminary data.</text>
</comment>
<evidence type="ECO:0000256" key="3">
    <source>
        <dbReference type="ARBA" id="ARBA00022989"/>
    </source>
</evidence>
<dbReference type="EMBL" id="JFAX01000018">
    <property type="protein sequence ID" value="EXI65865.1"/>
    <property type="molecule type" value="Genomic_DNA"/>
</dbReference>
<gene>
    <name evidence="8" type="primary">tamB</name>
    <name evidence="8" type="ORF">AW08_02890</name>
</gene>
<protein>
    <submittedName>
        <fullName evidence="8">Autotransporter assembly factor TamB</fullName>
    </submittedName>
</protein>
<evidence type="ECO:0000256" key="4">
    <source>
        <dbReference type="ARBA" id="ARBA00023136"/>
    </source>
</evidence>
<keyword evidence="2 6" id="KW-0812">Transmembrane</keyword>
<dbReference type="InterPro" id="IPR007452">
    <property type="entry name" value="TamB_C"/>
</dbReference>
<reference evidence="8" key="1">
    <citation type="submission" date="2014-02" db="EMBL/GenBank/DDBJ databases">
        <title>Expanding our view of genomic diversity in Candidatus Accumulibacter clades.</title>
        <authorList>
            <person name="Skennerton C.T."/>
            <person name="Barr J.J."/>
            <person name="Slater F.R."/>
            <person name="Bond P.L."/>
            <person name="Tyson G.W."/>
        </authorList>
    </citation>
    <scope>NUCLEOTIDE SEQUENCE [LARGE SCALE GENOMIC DNA]</scope>
</reference>
<organism evidence="8 9">
    <name type="scientific">Candidatus Accumulibacter adjunctus</name>
    <dbReference type="NCBI Taxonomy" id="1454001"/>
    <lineage>
        <taxon>Bacteria</taxon>
        <taxon>Pseudomonadati</taxon>
        <taxon>Pseudomonadota</taxon>
        <taxon>Betaproteobacteria</taxon>
        <taxon>Candidatus Accumulibacter</taxon>
    </lineage>
</organism>
<evidence type="ECO:0000313" key="9">
    <source>
        <dbReference type="Proteomes" id="UP000020218"/>
    </source>
</evidence>
<evidence type="ECO:0000256" key="2">
    <source>
        <dbReference type="ARBA" id="ARBA00022692"/>
    </source>
</evidence>
<dbReference type="PATRIC" id="fig|1454001.3.peg.2960"/>
<keyword evidence="4 6" id="KW-0472">Membrane</keyword>
<comment type="subcellular location">
    <subcellularLocation>
        <location evidence="1">Membrane</location>
        <topology evidence="1">Single-pass membrane protein</topology>
    </subcellularLocation>
</comment>
<dbReference type="STRING" id="1454001.AW08_02890"/>
<evidence type="ECO:0000313" key="8">
    <source>
        <dbReference type="EMBL" id="EXI65865.1"/>
    </source>
</evidence>
<dbReference type="Proteomes" id="UP000020218">
    <property type="component" value="Unassembled WGS sequence"/>
</dbReference>
<dbReference type="GO" id="GO:0005886">
    <property type="term" value="C:plasma membrane"/>
    <property type="evidence" value="ECO:0007669"/>
    <property type="project" value="InterPro"/>
</dbReference>
<evidence type="ECO:0000256" key="5">
    <source>
        <dbReference type="SAM" id="MobiDB-lite"/>
    </source>
</evidence>
<proteinExistence type="predicted"/>
<keyword evidence="3 6" id="KW-1133">Transmembrane helix</keyword>
<feature type="transmembrane region" description="Helical" evidence="6">
    <location>
        <begin position="43"/>
        <end position="65"/>
    </location>
</feature>
<evidence type="ECO:0000256" key="6">
    <source>
        <dbReference type="SAM" id="Phobius"/>
    </source>
</evidence>
<dbReference type="PANTHER" id="PTHR36985:SF1">
    <property type="entry name" value="TRANSLOCATION AND ASSEMBLY MODULE SUBUNIT TAMB"/>
    <property type="match status" value="1"/>
</dbReference>
<dbReference type="Pfam" id="PF04357">
    <property type="entry name" value="TamB"/>
    <property type="match status" value="1"/>
</dbReference>
<keyword evidence="9" id="KW-1185">Reference proteome</keyword>
<sequence length="1365" mass="142028">MTRESDRAPSSVSTSAAGEAPPPDTAPPADTAAPAAPRRRRGWLVLLSALSLLSFALAGIAALLGSEGGLQLSCRVLERLAGGQLVVTAPAGTLASSFTLASLHWRSETLDVQVQELQFDWRPAELLRARLTISRLAAGSLRVSLATSSDPVVVPERLELPLAVAIEKLEIAVIELGDHAHPDGQAATIAESLRAELASDGRVHRLLGLRARAGGLALGGSATLAAARPFALQATAGIEGEAAGRALRFELGAEGTLEDFVVRGAARPLAAVAADDFAGELSARIAPFAPQPIGEAALKLSGVDPAAWIAGAPHADFELQLDLLPVADSSPALQGRLRAVNRRPGAIDRESLPIESLAAGLTLAADGLRLGDIDLRLAGGGRLRGSGALHDSELSLTLAASAVDAAALHGGLQNTRLAGPLRATLGLHRQLVEADLRDPRFALDTRLAIDPEQLAVERLRLAAGDARLSASGTVALAGSGSFALQGQLREFDPRRFFARLPAARINAEFSARGSSRPQLALRLGFQLRDSRFAGEVLAGGGEIDLAPGHLRQADVELRVGTNRLLAKGAFGAPGERLRLSIAAPRLDPLGPGGDLAGEVVVGGSMRAPEVSASLQSQRLAWPGLGQLRGLDVDARLAAGEHGALGGTLRLAGVDLASGEAVVTALQLEADGVRSRHRLRGRCELAGRRAVELALEGGLKPNSPAPVWVGALQEFSLSAAGGRTPPLLRLAAAMPLQIAAGSFSAGPGDFAGADWSARLQRARYDGGTWQTTGSLRSLPVAALLAEFPQAFAAAAAAAVPVEGEALRIDGEWDLGNGGRAAGAAAARRLPGGSLRLWRARGDLAVGALPLGLEEGVLSLQAGNGKIDLRLQVRGKRLGEVSGELNATSSTASLIDRSAPWRGRLRLSMPDLAWVGPLLGAGWQLGGQLSGEARLDGSPAQPRVSGEWRGERLAVRALDQGMRLERGSLLLELAVGADGEQRLHVRELGFDSEQQPMPRALALAPGTDVAALTGRPGRVEASGELRLGSNDGVLNLRAERLGVTQRADQWTLLSGTAELKLAAGRLDVAGKLRFDAGYWQLAKAGAPQLSDDVVVRRAGGAARKAAAPVRLVAVDLEVDLGRNFHFRGAGVESRLVGSVRLQSDESGIPRATGTIRTRDGLFDAYGQKLEIERGILNFHGLIDNPGLNIRAVRANLPVEAGVEVTGTARRPIVRLVSDPEVPDAEKLSWLVLGQGLDQQGGKDSSVLLAAAQTILGGQDGGPLKAVQRQLGIDQFGISSGTLSGSGRPLSSRIASSSGFGSSDTTTDQIVSIGKRLSSTMLISYDQSLSNAGSVVKLTVNLSRNLSLVGRAGTDTGFDLLWNHRFGR</sequence>
<evidence type="ECO:0000256" key="1">
    <source>
        <dbReference type="ARBA" id="ARBA00004167"/>
    </source>
</evidence>
<dbReference type="GO" id="GO:0009306">
    <property type="term" value="P:protein secretion"/>
    <property type="evidence" value="ECO:0007669"/>
    <property type="project" value="InterPro"/>
</dbReference>
<accession>A0A011NN45</accession>
<feature type="region of interest" description="Disordered" evidence="5">
    <location>
        <begin position="1280"/>
        <end position="1303"/>
    </location>
</feature>
<dbReference type="PANTHER" id="PTHR36985">
    <property type="entry name" value="TRANSLOCATION AND ASSEMBLY MODULE SUBUNIT TAMB"/>
    <property type="match status" value="1"/>
</dbReference>
<dbReference type="GO" id="GO:0097347">
    <property type="term" value="C:TAM protein secretion complex"/>
    <property type="evidence" value="ECO:0007669"/>
    <property type="project" value="TreeGrafter"/>
</dbReference>
<feature type="region of interest" description="Disordered" evidence="5">
    <location>
        <begin position="1"/>
        <end position="34"/>
    </location>
</feature>
<evidence type="ECO:0000259" key="7">
    <source>
        <dbReference type="Pfam" id="PF04357"/>
    </source>
</evidence>
<name>A0A011NN45_9PROT</name>
<feature type="compositionally biased region" description="Low complexity" evidence="5">
    <location>
        <begin position="1288"/>
        <end position="1300"/>
    </location>
</feature>
<feature type="domain" description="Translocation and assembly module TamB C-terminal" evidence="7">
    <location>
        <begin position="1013"/>
        <end position="1363"/>
    </location>
</feature>